<accession>A0A9X2F7Y9</accession>
<evidence type="ECO:0000313" key="3">
    <source>
        <dbReference type="EMBL" id="MCO6043920.1"/>
    </source>
</evidence>
<sequence length="356" mass="39020">MKYAKVACVSLLLFAGCWLSGHDSVRAQDDPSDDNSFEALIDQIFDRYSVDDSDAPPEAEVRPFPGKLSRVLGHQQVFDKSLAERFGVSGLYSDAREDWPESQVIWASPEVDKLQRLLAQPLKKEGFQFKDMPLSEVADFVRKEYGLKVQLDPSSFDDLGLSEDEKLDANLSEMSLGAALKLTLHEVELTYILVHDTVVIASEDESFAWPLVGIYPVGDLLEVKQGAASSAKTRGLAQYPEDIAHLIEIIQATCCVDGWGGDDGYIAAMQPNLLIVRHREEVHQEIQNLLSALRLARQHRFALPLESRENGKRSGTRAQRKEKPKQSSKAVEGGGGGFGGGDGRLGGEDFGGGGAF</sequence>
<dbReference type="AlphaFoldDB" id="A0A9X2F7Y9"/>
<feature type="signal peptide" evidence="2">
    <location>
        <begin position="1"/>
        <end position="27"/>
    </location>
</feature>
<protein>
    <submittedName>
        <fullName evidence="3">Uncharacterized protein</fullName>
    </submittedName>
</protein>
<feature type="compositionally biased region" description="Gly residues" evidence="1">
    <location>
        <begin position="332"/>
        <end position="356"/>
    </location>
</feature>
<keyword evidence="4" id="KW-1185">Reference proteome</keyword>
<dbReference type="RefSeq" id="WP_252852022.1">
    <property type="nucleotide sequence ID" value="NZ_JAMXLR010000026.1"/>
</dbReference>
<dbReference type="EMBL" id="JAMXLR010000026">
    <property type="protein sequence ID" value="MCO6043920.1"/>
    <property type="molecule type" value="Genomic_DNA"/>
</dbReference>
<evidence type="ECO:0000256" key="1">
    <source>
        <dbReference type="SAM" id="MobiDB-lite"/>
    </source>
</evidence>
<evidence type="ECO:0000256" key="2">
    <source>
        <dbReference type="SAM" id="SignalP"/>
    </source>
</evidence>
<name>A0A9X2F7Y9_9BACT</name>
<evidence type="ECO:0000313" key="4">
    <source>
        <dbReference type="Proteomes" id="UP001155241"/>
    </source>
</evidence>
<gene>
    <name evidence="3" type="ORF">NG895_08375</name>
</gene>
<proteinExistence type="predicted"/>
<comment type="caution">
    <text evidence="3">The sequence shown here is derived from an EMBL/GenBank/DDBJ whole genome shotgun (WGS) entry which is preliminary data.</text>
</comment>
<reference evidence="3" key="1">
    <citation type="submission" date="2022-06" db="EMBL/GenBank/DDBJ databases">
        <title>Aeoliella straminimaris, a novel planctomycete from sediments.</title>
        <authorList>
            <person name="Vitorino I.R."/>
            <person name="Lage O.M."/>
        </authorList>
    </citation>
    <scope>NUCLEOTIDE SEQUENCE</scope>
    <source>
        <strain evidence="3">ICT_H6.2</strain>
    </source>
</reference>
<dbReference type="PROSITE" id="PS51257">
    <property type="entry name" value="PROKAR_LIPOPROTEIN"/>
    <property type="match status" value="1"/>
</dbReference>
<feature type="chain" id="PRO_5040853593" evidence="2">
    <location>
        <begin position="28"/>
        <end position="356"/>
    </location>
</feature>
<dbReference type="Proteomes" id="UP001155241">
    <property type="component" value="Unassembled WGS sequence"/>
</dbReference>
<keyword evidence="2" id="KW-0732">Signal</keyword>
<organism evidence="3 4">
    <name type="scientific">Aeoliella straminimaris</name>
    <dbReference type="NCBI Taxonomy" id="2954799"/>
    <lineage>
        <taxon>Bacteria</taxon>
        <taxon>Pseudomonadati</taxon>
        <taxon>Planctomycetota</taxon>
        <taxon>Planctomycetia</taxon>
        <taxon>Pirellulales</taxon>
        <taxon>Lacipirellulaceae</taxon>
        <taxon>Aeoliella</taxon>
    </lineage>
</organism>
<feature type="region of interest" description="Disordered" evidence="1">
    <location>
        <begin position="304"/>
        <end position="356"/>
    </location>
</feature>